<dbReference type="EMBL" id="JBHSIM010000049">
    <property type="protein sequence ID" value="MFC4835303.1"/>
    <property type="molecule type" value="Genomic_DNA"/>
</dbReference>
<comment type="caution">
    <text evidence="1">The sequence shown here is derived from an EMBL/GenBank/DDBJ whole genome shotgun (WGS) entry which is preliminary data.</text>
</comment>
<sequence>MNSSFRPWSATITARLTRSRGVDTTEIIEYAHEGFTRRLVGACGPLEHRPEPLDEQARRDLLEDLRGELDALPVDVDRDDLEAFTRILAASLALTPAG</sequence>
<gene>
    <name evidence="1" type="ORF">ACFPEL_23035</name>
</gene>
<evidence type="ECO:0000313" key="1">
    <source>
        <dbReference type="EMBL" id="MFC4835303.1"/>
    </source>
</evidence>
<protein>
    <submittedName>
        <fullName evidence="1">Uncharacterized protein</fullName>
    </submittedName>
</protein>
<evidence type="ECO:0000313" key="2">
    <source>
        <dbReference type="Proteomes" id="UP001595909"/>
    </source>
</evidence>
<name>A0ABV9RPV8_9PSEU</name>
<dbReference type="Proteomes" id="UP001595909">
    <property type="component" value="Unassembled WGS sequence"/>
</dbReference>
<accession>A0ABV9RPV8</accession>
<keyword evidence="2" id="KW-1185">Reference proteome</keyword>
<proteinExistence type="predicted"/>
<reference evidence="2" key="1">
    <citation type="journal article" date="2019" name="Int. J. Syst. Evol. Microbiol.">
        <title>The Global Catalogue of Microorganisms (GCM) 10K type strain sequencing project: providing services to taxonomists for standard genome sequencing and annotation.</title>
        <authorList>
            <consortium name="The Broad Institute Genomics Platform"/>
            <consortium name="The Broad Institute Genome Sequencing Center for Infectious Disease"/>
            <person name="Wu L."/>
            <person name="Ma J."/>
        </authorList>
    </citation>
    <scope>NUCLEOTIDE SEQUENCE [LARGE SCALE GENOMIC DNA]</scope>
    <source>
        <strain evidence="2">CCUG 50347</strain>
    </source>
</reference>
<organism evidence="1 2">
    <name type="scientific">Actinomycetospora chibensis</name>
    <dbReference type="NCBI Taxonomy" id="663606"/>
    <lineage>
        <taxon>Bacteria</taxon>
        <taxon>Bacillati</taxon>
        <taxon>Actinomycetota</taxon>
        <taxon>Actinomycetes</taxon>
        <taxon>Pseudonocardiales</taxon>
        <taxon>Pseudonocardiaceae</taxon>
        <taxon>Actinomycetospora</taxon>
    </lineage>
</organism>
<dbReference type="RefSeq" id="WP_274187007.1">
    <property type="nucleotide sequence ID" value="NZ_BAABHN010000049.1"/>
</dbReference>